<dbReference type="Pfam" id="PF00975">
    <property type="entry name" value="Thioesterase"/>
    <property type="match status" value="1"/>
</dbReference>
<dbReference type="SUPFAM" id="SSF53474">
    <property type="entry name" value="alpha/beta-Hydrolases"/>
    <property type="match status" value="1"/>
</dbReference>
<dbReference type="Proteomes" id="UP001265746">
    <property type="component" value="Unassembled WGS sequence"/>
</dbReference>
<dbReference type="Gene3D" id="3.40.50.1820">
    <property type="entry name" value="alpha/beta hydrolase"/>
    <property type="match status" value="1"/>
</dbReference>
<sequence>MQQPIAMEVAPEELFNKIQEIIARELGVEVDELQDADVPFSQLGIDPILGRVIVRTISQKLDLKLPEDIFQKTGDVGHLRQHIFDSHAAATTTIATTTAKTTVEDEETRPQPKRNSHAVFPVLIRGNPTKDSRNMFLLPDGSGSAMAYARLTAPAPDCCLYSMHSPFLADPSEYKCTVEDLAAIWARGIQKIQPHGPYTVGGWSAGGYYAFEVMKYLQSEGEVVDKIILIDSPCRTKFETLPLDVVRYLSSHQLMGDQDTNQTPKWLIDHFEVTLRAVERYKPTRMSAIPVKAAPDVYIIWATDAVLPHGGAAQTGLDCGVQVTRFLLEQRIDLGPNGWETLFAGLSKIFIATMPGNHFNIVHKPYTAPTLARKGARSGLN</sequence>
<dbReference type="InterPro" id="IPR001031">
    <property type="entry name" value="Thioesterase"/>
</dbReference>
<evidence type="ECO:0000259" key="1">
    <source>
        <dbReference type="PROSITE" id="PS50075"/>
    </source>
</evidence>
<comment type="caution">
    <text evidence="2">The sequence shown here is derived from an EMBL/GenBank/DDBJ whole genome shotgun (WGS) entry which is preliminary data.</text>
</comment>
<reference evidence="2" key="1">
    <citation type="submission" date="2023-06" db="EMBL/GenBank/DDBJ databases">
        <authorList>
            <person name="Noh H."/>
        </authorList>
    </citation>
    <scope>NUCLEOTIDE SEQUENCE</scope>
    <source>
        <strain evidence="2">DUCC20226</strain>
    </source>
</reference>
<evidence type="ECO:0000313" key="3">
    <source>
        <dbReference type="Proteomes" id="UP001265746"/>
    </source>
</evidence>
<gene>
    <name evidence="2" type="ORF">N8I77_013431</name>
</gene>
<dbReference type="EMBL" id="JAUJFL010000011">
    <property type="protein sequence ID" value="KAK2596545.1"/>
    <property type="molecule type" value="Genomic_DNA"/>
</dbReference>
<accession>A0AAD9S1E5</accession>
<dbReference type="AlphaFoldDB" id="A0AAD9S1E5"/>
<dbReference type="SUPFAM" id="SSF47336">
    <property type="entry name" value="ACP-like"/>
    <property type="match status" value="1"/>
</dbReference>
<dbReference type="InterPro" id="IPR036736">
    <property type="entry name" value="ACP-like_sf"/>
</dbReference>
<dbReference type="Pfam" id="PF00550">
    <property type="entry name" value="PP-binding"/>
    <property type="match status" value="1"/>
</dbReference>
<name>A0AAD9S1E5_PHOAM</name>
<proteinExistence type="predicted"/>
<dbReference type="InterPro" id="IPR029058">
    <property type="entry name" value="AB_hydrolase_fold"/>
</dbReference>
<dbReference type="InterPro" id="IPR009081">
    <property type="entry name" value="PP-bd_ACP"/>
</dbReference>
<keyword evidence="3" id="KW-1185">Reference proteome</keyword>
<organism evidence="2 3">
    <name type="scientific">Phomopsis amygdali</name>
    <name type="common">Fusicoccum amygdali</name>
    <dbReference type="NCBI Taxonomy" id="1214568"/>
    <lineage>
        <taxon>Eukaryota</taxon>
        <taxon>Fungi</taxon>
        <taxon>Dikarya</taxon>
        <taxon>Ascomycota</taxon>
        <taxon>Pezizomycotina</taxon>
        <taxon>Sordariomycetes</taxon>
        <taxon>Sordariomycetidae</taxon>
        <taxon>Diaporthales</taxon>
        <taxon>Diaporthaceae</taxon>
        <taxon>Diaporthe</taxon>
    </lineage>
</organism>
<protein>
    <recommendedName>
        <fullName evidence="1">Carrier domain-containing protein</fullName>
    </recommendedName>
</protein>
<dbReference type="Gene3D" id="1.10.1200.10">
    <property type="entry name" value="ACP-like"/>
    <property type="match status" value="1"/>
</dbReference>
<feature type="domain" description="Carrier" evidence="1">
    <location>
        <begin position="12"/>
        <end position="87"/>
    </location>
</feature>
<dbReference type="PROSITE" id="PS50075">
    <property type="entry name" value="CARRIER"/>
    <property type="match status" value="1"/>
</dbReference>
<evidence type="ECO:0000313" key="2">
    <source>
        <dbReference type="EMBL" id="KAK2596545.1"/>
    </source>
</evidence>